<organism evidence="1 2">
    <name type="scientific">Pseudomonas kribbensis</name>
    <dbReference type="NCBI Taxonomy" id="1628086"/>
    <lineage>
        <taxon>Bacteria</taxon>
        <taxon>Pseudomonadati</taxon>
        <taxon>Pseudomonadota</taxon>
        <taxon>Gammaproteobacteria</taxon>
        <taxon>Pseudomonadales</taxon>
        <taxon>Pseudomonadaceae</taxon>
        <taxon>Pseudomonas</taxon>
    </lineage>
</organism>
<sequence length="304" mass="34118">MYSIMIWNTQHFDNQRAKLSSAYSDKKQFLDYFIQQKKPDIIALFEVGKTGSINESLVSDLMGSYTLASVLAQEGGKKKHTTLGSMVLIRDAIAKEFDDVTERYILSDTEQRAPLIIRHKASSYGFAFYHANASYMAPGNILDTIGFIESNADNLGIKQLLFFGGDLNVNAVEGPETMLGMSRLLPKGAGYTHLSVRNVTLQRATNELRLRQEFGQDMHHTPHSYLEHYMNMEAIERCEILPILLMLDYAYVHAPHAWEASCDGSVQIESDIDGNTVSISPRCLGQAIRSDHFPVLFTLKATLE</sequence>
<dbReference type="SUPFAM" id="SSF56219">
    <property type="entry name" value="DNase I-like"/>
    <property type="match status" value="1"/>
</dbReference>
<dbReference type="InterPro" id="IPR036691">
    <property type="entry name" value="Endo/exonu/phosph_ase_sf"/>
</dbReference>
<gene>
    <name evidence="1" type="ORF">DLD99_17230</name>
</gene>
<dbReference type="KEGG" id="pke:DLD99_17230"/>
<protein>
    <recommendedName>
        <fullName evidence="3">Endonuclease/exonuclease/phosphatase family protein</fullName>
    </recommendedName>
</protein>
<evidence type="ECO:0000313" key="1">
    <source>
        <dbReference type="EMBL" id="AXI62139.1"/>
    </source>
</evidence>
<dbReference type="Gene3D" id="3.60.10.10">
    <property type="entry name" value="Endonuclease/exonuclease/phosphatase"/>
    <property type="match status" value="1"/>
</dbReference>
<evidence type="ECO:0000313" key="2">
    <source>
        <dbReference type="Proteomes" id="UP000253720"/>
    </source>
</evidence>
<proteinExistence type="predicted"/>
<dbReference type="EMBL" id="CP029608">
    <property type="protein sequence ID" value="AXI62139.1"/>
    <property type="molecule type" value="Genomic_DNA"/>
</dbReference>
<evidence type="ECO:0008006" key="3">
    <source>
        <dbReference type="Google" id="ProtNLM"/>
    </source>
</evidence>
<accession>A0A345RS73</accession>
<reference evidence="1 2" key="1">
    <citation type="submission" date="2018-05" db="EMBL/GenBank/DDBJ databases">
        <title>Complete genome sequence of Pseudomonas kribbensis 46-2(T).</title>
        <authorList>
            <person name="Jeong H."/>
            <person name="Lee S.-G."/>
            <person name="Rha E."/>
            <person name="Kim H."/>
        </authorList>
    </citation>
    <scope>NUCLEOTIDE SEQUENCE [LARGE SCALE GENOMIC DNA]</scope>
    <source>
        <strain evidence="1 2">46-2</strain>
    </source>
</reference>
<name>A0A345RS73_9PSED</name>
<keyword evidence="2" id="KW-1185">Reference proteome</keyword>
<dbReference type="Proteomes" id="UP000253720">
    <property type="component" value="Chromosome"/>
</dbReference>
<dbReference type="AlphaFoldDB" id="A0A345RS73"/>
<dbReference type="RefSeq" id="WP_114883839.1">
    <property type="nucleotide sequence ID" value="NZ_CP029608.1"/>
</dbReference>